<dbReference type="Pfam" id="PF07683">
    <property type="entry name" value="CobW_C"/>
    <property type="match status" value="1"/>
</dbReference>
<protein>
    <submittedName>
        <fullName evidence="8">Cobalamin biosynthesis protein P47K</fullName>
    </submittedName>
</protein>
<feature type="region of interest" description="Disordered" evidence="6">
    <location>
        <begin position="291"/>
        <end position="314"/>
    </location>
</feature>
<organism evidence="8 9">
    <name type="scientific">Handelsmanbacteria sp. (strain RIFCSPLOWO2_12_FULL_64_10)</name>
    <dbReference type="NCBI Taxonomy" id="1817868"/>
    <lineage>
        <taxon>Bacteria</taxon>
        <taxon>Candidatus Handelsmaniibacteriota</taxon>
    </lineage>
</organism>
<keyword evidence="1" id="KW-0547">Nucleotide-binding</keyword>
<dbReference type="InterPro" id="IPR027417">
    <property type="entry name" value="P-loop_NTPase"/>
</dbReference>
<sequence length="314" mass="34390">MVLIAGSLGSGKTTLLRHLVACAGDRRIAILMNEFGEIAIDSRVIEGKHIRMTELAGGCVCCSLTGEFEAAVREIIDVMRPELIVVETTGVAEPDAVIFDVEDNLPEVRLDSAVVIADADGMVRFPDLGYVTRSQFEVAGVILINKTDLVSEDELTAVEARLRRVNPDAAIFRTRRCEVDVALLFGVEERRDRRRPQTSAHAHHGPEVATFAFCSDRPLDRKRFEAIVEAMPPEVYRAKGFLRCPEGGFLFNFVAGRWDLEPFAAERTEVVFIGRGADATQASLLSQLHECEVRPPHPPSPSPPQGGKGGVFAV</sequence>
<keyword evidence="3" id="KW-0143">Chaperone</keyword>
<evidence type="ECO:0000313" key="9">
    <source>
        <dbReference type="Proteomes" id="UP000178606"/>
    </source>
</evidence>
<accession>A0A1F6C436</accession>
<evidence type="ECO:0000259" key="7">
    <source>
        <dbReference type="SMART" id="SM00833"/>
    </source>
</evidence>
<dbReference type="SUPFAM" id="SSF90002">
    <property type="entry name" value="Hypothetical protein YjiA, C-terminal domain"/>
    <property type="match status" value="1"/>
</dbReference>
<evidence type="ECO:0000256" key="5">
    <source>
        <dbReference type="ARBA" id="ARBA00049117"/>
    </source>
</evidence>
<dbReference type="AlphaFoldDB" id="A0A1F6C436"/>
<name>A0A1F6C436_HANXR</name>
<dbReference type="Gene3D" id="3.30.1220.10">
    <property type="entry name" value="CobW-like, C-terminal domain"/>
    <property type="match status" value="1"/>
</dbReference>
<dbReference type="SUPFAM" id="SSF52540">
    <property type="entry name" value="P-loop containing nucleoside triphosphate hydrolases"/>
    <property type="match status" value="1"/>
</dbReference>
<evidence type="ECO:0000256" key="6">
    <source>
        <dbReference type="SAM" id="MobiDB-lite"/>
    </source>
</evidence>
<dbReference type="PANTHER" id="PTHR13748">
    <property type="entry name" value="COBW-RELATED"/>
    <property type="match status" value="1"/>
</dbReference>
<evidence type="ECO:0000256" key="3">
    <source>
        <dbReference type="ARBA" id="ARBA00023186"/>
    </source>
</evidence>
<evidence type="ECO:0000256" key="4">
    <source>
        <dbReference type="ARBA" id="ARBA00034320"/>
    </source>
</evidence>
<dbReference type="Proteomes" id="UP000178606">
    <property type="component" value="Unassembled WGS sequence"/>
</dbReference>
<dbReference type="SMART" id="SM00833">
    <property type="entry name" value="CobW_C"/>
    <property type="match status" value="1"/>
</dbReference>
<dbReference type="InterPro" id="IPR003495">
    <property type="entry name" value="CobW/HypB/UreG_nucleotide-bd"/>
</dbReference>
<comment type="catalytic activity">
    <reaction evidence="5">
        <text>GTP + H2O = GDP + phosphate + H(+)</text>
        <dbReference type="Rhea" id="RHEA:19669"/>
        <dbReference type="ChEBI" id="CHEBI:15377"/>
        <dbReference type="ChEBI" id="CHEBI:15378"/>
        <dbReference type="ChEBI" id="CHEBI:37565"/>
        <dbReference type="ChEBI" id="CHEBI:43474"/>
        <dbReference type="ChEBI" id="CHEBI:58189"/>
    </reaction>
    <physiologicalReaction direction="left-to-right" evidence="5">
        <dbReference type="Rhea" id="RHEA:19670"/>
    </physiologicalReaction>
</comment>
<keyword evidence="2" id="KW-0378">Hydrolase</keyword>
<feature type="domain" description="CobW C-terminal" evidence="7">
    <location>
        <begin position="208"/>
        <end position="292"/>
    </location>
</feature>
<dbReference type="Gene3D" id="3.40.50.300">
    <property type="entry name" value="P-loop containing nucleotide triphosphate hydrolases"/>
    <property type="match status" value="1"/>
</dbReference>
<reference evidence="8 9" key="1">
    <citation type="journal article" date="2016" name="Nat. Commun.">
        <title>Thousands of microbial genomes shed light on interconnected biogeochemical processes in an aquifer system.</title>
        <authorList>
            <person name="Anantharaman K."/>
            <person name="Brown C.T."/>
            <person name="Hug L.A."/>
            <person name="Sharon I."/>
            <person name="Castelle C.J."/>
            <person name="Probst A.J."/>
            <person name="Thomas B.C."/>
            <person name="Singh A."/>
            <person name="Wilkins M.J."/>
            <person name="Karaoz U."/>
            <person name="Brodie E.L."/>
            <person name="Williams K.H."/>
            <person name="Hubbard S.S."/>
            <person name="Banfield J.F."/>
        </authorList>
    </citation>
    <scope>NUCLEOTIDE SEQUENCE [LARGE SCALE GENOMIC DNA]</scope>
    <source>
        <strain evidence="9">RIFCSPLOWO2_12_FULL_64_10</strain>
    </source>
</reference>
<proteinExistence type="inferred from homology"/>
<dbReference type="EMBL" id="MFKF01000421">
    <property type="protein sequence ID" value="OGG43969.1"/>
    <property type="molecule type" value="Genomic_DNA"/>
</dbReference>
<dbReference type="InterPro" id="IPR011629">
    <property type="entry name" value="CobW-like_C"/>
</dbReference>
<evidence type="ECO:0000256" key="2">
    <source>
        <dbReference type="ARBA" id="ARBA00022801"/>
    </source>
</evidence>
<dbReference type="Pfam" id="PF02492">
    <property type="entry name" value="cobW"/>
    <property type="match status" value="1"/>
</dbReference>
<dbReference type="GO" id="GO:0016787">
    <property type="term" value="F:hydrolase activity"/>
    <property type="evidence" value="ECO:0007669"/>
    <property type="project" value="UniProtKB-KW"/>
</dbReference>
<evidence type="ECO:0000256" key="1">
    <source>
        <dbReference type="ARBA" id="ARBA00022741"/>
    </source>
</evidence>
<evidence type="ECO:0000313" key="8">
    <source>
        <dbReference type="EMBL" id="OGG43969.1"/>
    </source>
</evidence>
<comment type="caution">
    <text evidence="8">The sequence shown here is derived from an EMBL/GenBank/DDBJ whole genome shotgun (WGS) entry which is preliminary data.</text>
</comment>
<dbReference type="GO" id="GO:0000166">
    <property type="term" value="F:nucleotide binding"/>
    <property type="evidence" value="ECO:0007669"/>
    <property type="project" value="UniProtKB-KW"/>
</dbReference>
<dbReference type="CDD" id="cd03112">
    <property type="entry name" value="CobW-like"/>
    <property type="match status" value="1"/>
</dbReference>
<comment type="similarity">
    <text evidence="4">Belongs to the SIMIBI class G3E GTPase family. ZNG1 subfamily.</text>
</comment>
<gene>
    <name evidence="8" type="ORF">A3F84_13040</name>
</gene>
<dbReference type="InterPro" id="IPR036627">
    <property type="entry name" value="CobW-likC_sf"/>
</dbReference>
<dbReference type="InterPro" id="IPR051316">
    <property type="entry name" value="Zinc-reg_GTPase_activator"/>
</dbReference>